<dbReference type="PANTHER" id="PTHR37302:SF3">
    <property type="entry name" value="DAMAGE-INDUCIBLE PROTEIN DINB"/>
    <property type="match status" value="1"/>
</dbReference>
<comment type="caution">
    <text evidence="3">The sequence shown here is derived from an EMBL/GenBank/DDBJ whole genome shotgun (WGS) entry which is preliminary data.</text>
</comment>
<dbReference type="EMBL" id="JAOTPO010000013">
    <property type="protein sequence ID" value="MDE5415135.1"/>
    <property type="molecule type" value="Genomic_DNA"/>
</dbReference>
<evidence type="ECO:0000256" key="2">
    <source>
        <dbReference type="ARBA" id="ARBA00022723"/>
    </source>
</evidence>
<accession>A0ABT5VI54</accession>
<dbReference type="PANTHER" id="PTHR37302">
    <property type="entry name" value="SLR1116 PROTEIN"/>
    <property type="match status" value="1"/>
</dbReference>
<dbReference type="Pfam" id="PF05163">
    <property type="entry name" value="DinB"/>
    <property type="match status" value="1"/>
</dbReference>
<dbReference type="SUPFAM" id="SSF109854">
    <property type="entry name" value="DinB/YfiT-like putative metalloenzymes"/>
    <property type="match status" value="1"/>
</dbReference>
<name>A0ABT5VI54_9BACI</name>
<dbReference type="Gene3D" id="1.20.120.450">
    <property type="entry name" value="dinb family like domain"/>
    <property type="match status" value="1"/>
</dbReference>
<keyword evidence="2" id="KW-0479">Metal-binding</keyword>
<keyword evidence="4" id="KW-1185">Reference proteome</keyword>
<proteinExistence type="inferred from homology"/>
<organism evidence="3 4">
    <name type="scientific">Alkalihalobacterium chitinilyticum</name>
    <dbReference type="NCBI Taxonomy" id="2980103"/>
    <lineage>
        <taxon>Bacteria</taxon>
        <taxon>Bacillati</taxon>
        <taxon>Bacillota</taxon>
        <taxon>Bacilli</taxon>
        <taxon>Bacillales</taxon>
        <taxon>Bacillaceae</taxon>
        <taxon>Alkalihalobacterium</taxon>
    </lineage>
</organism>
<protein>
    <submittedName>
        <fullName evidence="3">DinB family protein</fullName>
    </submittedName>
</protein>
<gene>
    <name evidence="3" type="ORF">N7Z68_17370</name>
</gene>
<dbReference type="Proteomes" id="UP001148125">
    <property type="component" value="Unassembled WGS sequence"/>
</dbReference>
<dbReference type="InterPro" id="IPR034660">
    <property type="entry name" value="DinB/YfiT-like"/>
</dbReference>
<reference evidence="3" key="1">
    <citation type="submission" date="2024-05" db="EMBL/GenBank/DDBJ databases">
        <title>Alkalihalobacillus sp. strain MEB203 novel alkaliphilic bacterium from Lonar Lake, India.</title>
        <authorList>
            <person name="Joshi A."/>
            <person name="Thite S."/>
            <person name="Mengade P."/>
        </authorList>
    </citation>
    <scope>NUCLEOTIDE SEQUENCE</scope>
    <source>
        <strain evidence="3">MEB 203</strain>
    </source>
</reference>
<evidence type="ECO:0000313" key="4">
    <source>
        <dbReference type="Proteomes" id="UP001148125"/>
    </source>
</evidence>
<evidence type="ECO:0000256" key="1">
    <source>
        <dbReference type="ARBA" id="ARBA00008635"/>
    </source>
</evidence>
<dbReference type="InterPro" id="IPR007837">
    <property type="entry name" value="DinB"/>
</dbReference>
<dbReference type="RefSeq" id="WP_275119740.1">
    <property type="nucleotide sequence ID" value="NZ_JAOTPO010000013.1"/>
</dbReference>
<comment type="similarity">
    <text evidence="1">Belongs to the DinB family.</text>
</comment>
<evidence type="ECO:0000313" key="3">
    <source>
        <dbReference type="EMBL" id="MDE5415135.1"/>
    </source>
</evidence>
<sequence>MLDLFLYNWQVRDDWFKWCEALSEEELRKERIGGVGSILKNLYHVIDCERLWVHHMQNKPVISTDFSSISRLDEVMAYAKETRANTEDFLKHWTSEDEEKRLELTNKKGVSYSFTYKKVLLHIITHEVHHIGQLSIWSRELDMKPISTDLIFRDFM</sequence>